<name>A0A5C3LVJ2_9AGAR</name>
<accession>A0A5C3LVJ2</accession>
<gene>
    <name evidence="2" type="ORF">BDQ12DRAFT_261789</name>
</gene>
<protein>
    <submittedName>
        <fullName evidence="2">Uncharacterized protein</fullName>
    </submittedName>
</protein>
<organism evidence="2 3">
    <name type="scientific">Crucibulum laeve</name>
    <dbReference type="NCBI Taxonomy" id="68775"/>
    <lineage>
        <taxon>Eukaryota</taxon>
        <taxon>Fungi</taxon>
        <taxon>Dikarya</taxon>
        <taxon>Basidiomycota</taxon>
        <taxon>Agaricomycotina</taxon>
        <taxon>Agaricomycetes</taxon>
        <taxon>Agaricomycetidae</taxon>
        <taxon>Agaricales</taxon>
        <taxon>Agaricineae</taxon>
        <taxon>Nidulariaceae</taxon>
        <taxon>Crucibulum</taxon>
    </lineage>
</organism>
<sequence length="148" mass="16376">MRYIIPPSSQESALGRLYFLLFTLHPQGSANMFYMPNFLLNIPSHYHPCVGLCCCTTVGGAMIPALISTHRDHNRLYITGMCMLQTTPFRSNIQQDTWIIANGGATKHAQVKLVVLCTHARAPCGTSQPCTGGGLESKPDSYRRCKRC</sequence>
<keyword evidence="1" id="KW-1133">Transmembrane helix</keyword>
<keyword evidence="1" id="KW-0812">Transmembrane</keyword>
<dbReference type="EMBL" id="ML213617">
    <property type="protein sequence ID" value="TFK35948.1"/>
    <property type="molecule type" value="Genomic_DNA"/>
</dbReference>
<evidence type="ECO:0000313" key="3">
    <source>
        <dbReference type="Proteomes" id="UP000308652"/>
    </source>
</evidence>
<evidence type="ECO:0000256" key="1">
    <source>
        <dbReference type="SAM" id="Phobius"/>
    </source>
</evidence>
<feature type="transmembrane region" description="Helical" evidence="1">
    <location>
        <begin position="45"/>
        <end position="67"/>
    </location>
</feature>
<reference evidence="2 3" key="1">
    <citation type="journal article" date="2019" name="Nat. Ecol. Evol.">
        <title>Megaphylogeny resolves global patterns of mushroom evolution.</title>
        <authorList>
            <person name="Varga T."/>
            <person name="Krizsan K."/>
            <person name="Foldi C."/>
            <person name="Dima B."/>
            <person name="Sanchez-Garcia M."/>
            <person name="Sanchez-Ramirez S."/>
            <person name="Szollosi G.J."/>
            <person name="Szarkandi J.G."/>
            <person name="Papp V."/>
            <person name="Albert L."/>
            <person name="Andreopoulos W."/>
            <person name="Angelini C."/>
            <person name="Antonin V."/>
            <person name="Barry K.W."/>
            <person name="Bougher N.L."/>
            <person name="Buchanan P."/>
            <person name="Buyck B."/>
            <person name="Bense V."/>
            <person name="Catcheside P."/>
            <person name="Chovatia M."/>
            <person name="Cooper J."/>
            <person name="Damon W."/>
            <person name="Desjardin D."/>
            <person name="Finy P."/>
            <person name="Geml J."/>
            <person name="Haridas S."/>
            <person name="Hughes K."/>
            <person name="Justo A."/>
            <person name="Karasinski D."/>
            <person name="Kautmanova I."/>
            <person name="Kiss B."/>
            <person name="Kocsube S."/>
            <person name="Kotiranta H."/>
            <person name="LaButti K.M."/>
            <person name="Lechner B.E."/>
            <person name="Liimatainen K."/>
            <person name="Lipzen A."/>
            <person name="Lukacs Z."/>
            <person name="Mihaltcheva S."/>
            <person name="Morgado L.N."/>
            <person name="Niskanen T."/>
            <person name="Noordeloos M.E."/>
            <person name="Ohm R.A."/>
            <person name="Ortiz-Santana B."/>
            <person name="Ovrebo C."/>
            <person name="Racz N."/>
            <person name="Riley R."/>
            <person name="Savchenko A."/>
            <person name="Shiryaev A."/>
            <person name="Soop K."/>
            <person name="Spirin V."/>
            <person name="Szebenyi C."/>
            <person name="Tomsovsky M."/>
            <person name="Tulloss R.E."/>
            <person name="Uehling J."/>
            <person name="Grigoriev I.V."/>
            <person name="Vagvolgyi C."/>
            <person name="Papp T."/>
            <person name="Martin F.M."/>
            <person name="Miettinen O."/>
            <person name="Hibbett D.S."/>
            <person name="Nagy L.G."/>
        </authorList>
    </citation>
    <scope>NUCLEOTIDE SEQUENCE [LARGE SCALE GENOMIC DNA]</scope>
    <source>
        <strain evidence="2 3">CBS 166.37</strain>
    </source>
</reference>
<evidence type="ECO:0000313" key="2">
    <source>
        <dbReference type="EMBL" id="TFK35948.1"/>
    </source>
</evidence>
<dbReference type="AlphaFoldDB" id="A0A5C3LVJ2"/>
<proteinExistence type="predicted"/>
<dbReference type="Proteomes" id="UP000308652">
    <property type="component" value="Unassembled WGS sequence"/>
</dbReference>
<keyword evidence="3" id="KW-1185">Reference proteome</keyword>
<keyword evidence="1" id="KW-0472">Membrane</keyword>